<dbReference type="AlphaFoldDB" id="A0A5B7HDF1"/>
<accession>A0A5B7HDF1</accession>
<dbReference type="EMBL" id="VSRR010031696">
    <property type="protein sequence ID" value="MPC70781.1"/>
    <property type="molecule type" value="Genomic_DNA"/>
</dbReference>
<comment type="caution">
    <text evidence="1">The sequence shown here is derived from an EMBL/GenBank/DDBJ whole genome shotgun (WGS) entry which is preliminary data.</text>
</comment>
<dbReference type="Proteomes" id="UP000324222">
    <property type="component" value="Unassembled WGS sequence"/>
</dbReference>
<organism evidence="1 2">
    <name type="scientific">Portunus trituberculatus</name>
    <name type="common">Swimming crab</name>
    <name type="synonym">Neptunus trituberculatus</name>
    <dbReference type="NCBI Taxonomy" id="210409"/>
    <lineage>
        <taxon>Eukaryota</taxon>
        <taxon>Metazoa</taxon>
        <taxon>Ecdysozoa</taxon>
        <taxon>Arthropoda</taxon>
        <taxon>Crustacea</taxon>
        <taxon>Multicrustacea</taxon>
        <taxon>Malacostraca</taxon>
        <taxon>Eumalacostraca</taxon>
        <taxon>Eucarida</taxon>
        <taxon>Decapoda</taxon>
        <taxon>Pleocyemata</taxon>
        <taxon>Brachyura</taxon>
        <taxon>Eubrachyura</taxon>
        <taxon>Portunoidea</taxon>
        <taxon>Portunidae</taxon>
        <taxon>Portuninae</taxon>
        <taxon>Portunus</taxon>
    </lineage>
</organism>
<gene>
    <name evidence="1" type="ORF">E2C01_065038</name>
</gene>
<protein>
    <submittedName>
        <fullName evidence="1">Uncharacterized protein</fullName>
    </submittedName>
</protein>
<evidence type="ECO:0000313" key="1">
    <source>
        <dbReference type="EMBL" id="MPC70781.1"/>
    </source>
</evidence>
<name>A0A5B7HDF1_PORTR</name>
<evidence type="ECO:0000313" key="2">
    <source>
        <dbReference type="Proteomes" id="UP000324222"/>
    </source>
</evidence>
<reference evidence="1 2" key="1">
    <citation type="submission" date="2019-05" db="EMBL/GenBank/DDBJ databases">
        <title>Another draft genome of Portunus trituberculatus and its Hox gene families provides insights of decapod evolution.</title>
        <authorList>
            <person name="Jeong J.-H."/>
            <person name="Song I."/>
            <person name="Kim S."/>
            <person name="Choi T."/>
            <person name="Kim D."/>
            <person name="Ryu S."/>
            <person name="Kim W."/>
        </authorList>
    </citation>
    <scope>NUCLEOTIDE SEQUENCE [LARGE SCALE GENOMIC DNA]</scope>
    <source>
        <tissue evidence="1">Muscle</tissue>
    </source>
</reference>
<proteinExistence type="predicted"/>
<keyword evidence="2" id="KW-1185">Reference proteome</keyword>
<sequence length="115" mass="12824">MAAAGAVNQSPTPPAFLLKLPGKEGTYLRCHSTSKCSTKWKSKAMHTGNRRARWDPEKLALMAAFETKNPKTRNINQRIKVKVLPHRTLEAIKGTHQVAINKACVRQESLQPHIS</sequence>